<dbReference type="EMBL" id="JH993965">
    <property type="protein sequence ID" value="ELQ75406.1"/>
    <property type="molecule type" value="Genomic_DNA"/>
</dbReference>
<dbReference type="Proteomes" id="UP000011185">
    <property type="component" value="Unassembled WGS sequence"/>
</dbReference>
<reference evidence="3 4" key="1">
    <citation type="journal article" date="2012" name="PLoS Pathog.">
        <title>The genome of the obligate intracellular parasite Trachipleistophora hominis: new insights into microsporidian genome dynamics and reductive evolution.</title>
        <authorList>
            <person name="Heinz E."/>
            <person name="Williams T.A."/>
            <person name="Nakjang S."/>
            <person name="Noel C.J."/>
            <person name="Swan D.C."/>
            <person name="Goldberg A.V."/>
            <person name="Harris S.R."/>
            <person name="Weinmaier T."/>
            <person name="Markert S."/>
            <person name="Becher D."/>
            <person name="Bernhardt J."/>
            <person name="Dagan T."/>
            <person name="Hacker C."/>
            <person name="Lucocq J.M."/>
            <person name="Schweder T."/>
            <person name="Rattei T."/>
            <person name="Hall N."/>
            <person name="Hirt R.P."/>
            <person name="Embley T.M."/>
        </authorList>
    </citation>
    <scope>NUCLEOTIDE SEQUENCE [LARGE SCALE GENOMIC DNA]</scope>
</reference>
<evidence type="ECO:0000313" key="4">
    <source>
        <dbReference type="Proteomes" id="UP000011185"/>
    </source>
</evidence>
<dbReference type="VEuPathDB" id="MicrosporidiaDB:THOM_1649"/>
<dbReference type="InParanoid" id="L7JWH4"/>
<feature type="transmembrane region" description="Helical" evidence="1">
    <location>
        <begin position="91"/>
        <end position="115"/>
    </location>
</feature>
<keyword evidence="1" id="KW-0472">Membrane</keyword>
<feature type="transmembrane region" description="Helical" evidence="1">
    <location>
        <begin position="220"/>
        <end position="242"/>
    </location>
</feature>
<feature type="transmembrane region" description="Helical" evidence="1">
    <location>
        <begin position="135"/>
        <end position="161"/>
    </location>
</feature>
<feature type="transmembrane region" description="Helical" evidence="1">
    <location>
        <begin position="50"/>
        <end position="71"/>
    </location>
</feature>
<organism evidence="3 4">
    <name type="scientific">Trachipleistophora hominis</name>
    <name type="common">Microsporidian parasite</name>
    <dbReference type="NCBI Taxonomy" id="72359"/>
    <lineage>
        <taxon>Eukaryota</taxon>
        <taxon>Fungi</taxon>
        <taxon>Fungi incertae sedis</taxon>
        <taxon>Microsporidia</taxon>
        <taxon>Pleistophoridae</taxon>
        <taxon>Trachipleistophora</taxon>
    </lineage>
</organism>
<feature type="transmembrane region" description="Helical" evidence="1">
    <location>
        <begin position="189"/>
        <end position="214"/>
    </location>
</feature>
<keyword evidence="1" id="KW-1133">Transmembrane helix</keyword>
<name>L7JWH4_TRAHO</name>
<sequence>MQSLRWPSLILVLIAFITAGLQYVTPTLPSLTNNLCQLLQYRISPEFFPLILAFTVLVVPVFISALIMRTFCRYIHESRRSLRKTHLVSSFFYVFSICTNALLFTMLMYTMMSFSKSPGNILFFMTKRHTTVQDAVFNVNVLFTIVLFMNAALYIVSTYVVESMEMRRINKINDFSALILDSSYISTNFIIALVALVMYVALILVYTVLFYTLLSSFRVFVQPMVYCILFAVLSHVLFVVGYTTHTNVSLEKALIANDEK</sequence>
<evidence type="ECO:0000256" key="1">
    <source>
        <dbReference type="SAM" id="Phobius"/>
    </source>
</evidence>
<dbReference type="OMA" id="TFCRYIH"/>
<keyword evidence="1" id="KW-0812">Transmembrane</keyword>
<accession>L7JWH4</accession>
<dbReference type="HOGENOM" id="CLU_1113654_0_0_1"/>
<protein>
    <submittedName>
        <fullName evidence="3">Putative transporter</fullName>
    </submittedName>
</protein>
<evidence type="ECO:0000313" key="3">
    <source>
        <dbReference type="EMBL" id="ELQ75406.1"/>
    </source>
</evidence>
<keyword evidence="2" id="KW-0732">Signal</keyword>
<gene>
    <name evidence="3" type="ORF">THOM_1649</name>
</gene>
<evidence type="ECO:0000256" key="2">
    <source>
        <dbReference type="SAM" id="SignalP"/>
    </source>
</evidence>
<dbReference type="OrthoDB" id="10366995at2759"/>
<keyword evidence="4" id="KW-1185">Reference proteome</keyword>
<proteinExistence type="predicted"/>
<feature type="chain" id="PRO_5003979091" evidence="2">
    <location>
        <begin position="23"/>
        <end position="260"/>
    </location>
</feature>
<dbReference type="AlphaFoldDB" id="L7JWH4"/>
<feature type="signal peptide" evidence="2">
    <location>
        <begin position="1"/>
        <end position="22"/>
    </location>
</feature>